<organism evidence="9 10">
    <name type="scientific">Arthrobacter ulcerisalmonis</name>
    <dbReference type="NCBI Taxonomy" id="2483813"/>
    <lineage>
        <taxon>Bacteria</taxon>
        <taxon>Bacillati</taxon>
        <taxon>Actinomycetota</taxon>
        <taxon>Actinomycetes</taxon>
        <taxon>Micrococcales</taxon>
        <taxon>Micrococcaceae</taxon>
        <taxon>Arthrobacter</taxon>
    </lineage>
</organism>
<evidence type="ECO:0000256" key="2">
    <source>
        <dbReference type="ARBA" id="ARBA00022475"/>
    </source>
</evidence>
<feature type="transmembrane region" description="Helical" evidence="7">
    <location>
        <begin position="261"/>
        <end position="280"/>
    </location>
</feature>
<sequence>MPTQATHNQSGTGAARTPPSRAGRPKLPLVVYVLALGTFLMLTSEFVVAGILPQIAGDLGVTVAQAGLLITVFAIGMVVGAPVMALLTLRLSKRLTLILALVVFVAGHVVVALGPDFTVLLVARFVSALATGAFWAVSAVVATRAAGPSSGARAVGVVGAGGALATVLGVPLGAMVAQLVGWRGTFWALAVAAVVAAVLVARLVPRDAAGHQSASIRKELAGLRSGKLWLALAACATTSGGVLSAYTYIATILTDQAGVTAALVPLVLTGFGVGSVLGTLIASRLGDAHPGAVTIVTPAVTTVLLLGISVSSGAPWLTSGLVLLLGLFGLSANSVLIHLSVSFAGEAATLGSALAVSAFNAGTAVGTAIAAVALTSSLGTGGPALVGTFVVALTLIPTVILALGRRSPRLES</sequence>
<comment type="subcellular location">
    <subcellularLocation>
        <location evidence="1">Cell membrane</location>
        <topology evidence="1">Multi-pass membrane protein</topology>
    </subcellularLocation>
</comment>
<evidence type="ECO:0000256" key="1">
    <source>
        <dbReference type="ARBA" id="ARBA00004651"/>
    </source>
</evidence>
<evidence type="ECO:0000313" key="10">
    <source>
        <dbReference type="Proteomes" id="UP000280861"/>
    </source>
</evidence>
<dbReference type="PRINTS" id="PR01036">
    <property type="entry name" value="TCRTETB"/>
</dbReference>
<feature type="transmembrane region" description="Helical" evidence="7">
    <location>
        <begin position="29"/>
        <end position="52"/>
    </location>
</feature>
<dbReference type="PANTHER" id="PTHR43124">
    <property type="entry name" value="PURINE EFFLUX PUMP PBUE"/>
    <property type="match status" value="1"/>
</dbReference>
<evidence type="ECO:0000256" key="7">
    <source>
        <dbReference type="SAM" id="Phobius"/>
    </source>
</evidence>
<feature type="domain" description="Major facilitator superfamily (MFS) profile" evidence="8">
    <location>
        <begin position="30"/>
        <end position="406"/>
    </location>
</feature>
<reference evidence="9 10" key="1">
    <citation type="submission" date="2018-11" db="EMBL/GenBank/DDBJ databases">
        <authorList>
            <person name="Criscuolo A."/>
        </authorList>
    </citation>
    <scope>NUCLEOTIDE SEQUENCE [LARGE SCALE GENOMIC DNA]</scope>
    <source>
        <strain evidence="9">AT11b</strain>
    </source>
</reference>
<keyword evidence="10" id="KW-1185">Reference proteome</keyword>
<dbReference type="GO" id="GO:0005886">
    <property type="term" value="C:plasma membrane"/>
    <property type="evidence" value="ECO:0007669"/>
    <property type="project" value="UniProtKB-SubCell"/>
</dbReference>
<dbReference type="Pfam" id="PF07690">
    <property type="entry name" value="MFS_1"/>
    <property type="match status" value="1"/>
</dbReference>
<dbReference type="PROSITE" id="PS50850">
    <property type="entry name" value="MFS"/>
    <property type="match status" value="1"/>
</dbReference>
<dbReference type="SUPFAM" id="SSF103473">
    <property type="entry name" value="MFS general substrate transporter"/>
    <property type="match status" value="1"/>
</dbReference>
<dbReference type="AlphaFoldDB" id="A0A3P5X7S6"/>
<dbReference type="Gene3D" id="1.20.1250.20">
    <property type="entry name" value="MFS general substrate transporter like domains"/>
    <property type="match status" value="1"/>
</dbReference>
<feature type="transmembrane region" description="Helical" evidence="7">
    <location>
        <begin position="384"/>
        <end position="404"/>
    </location>
</feature>
<feature type="transmembrane region" description="Helical" evidence="7">
    <location>
        <begin position="186"/>
        <end position="205"/>
    </location>
</feature>
<evidence type="ECO:0000313" key="9">
    <source>
        <dbReference type="EMBL" id="VDC26326.1"/>
    </source>
</evidence>
<feature type="region of interest" description="Disordered" evidence="6">
    <location>
        <begin position="1"/>
        <end position="21"/>
    </location>
</feature>
<keyword evidence="3 7" id="KW-0812">Transmembrane</keyword>
<protein>
    <submittedName>
        <fullName evidence="9">Purine efflux pump PbuE</fullName>
    </submittedName>
</protein>
<dbReference type="GO" id="GO:0022857">
    <property type="term" value="F:transmembrane transporter activity"/>
    <property type="evidence" value="ECO:0007669"/>
    <property type="project" value="InterPro"/>
</dbReference>
<keyword evidence="2" id="KW-1003">Cell membrane</keyword>
<feature type="transmembrane region" description="Helical" evidence="7">
    <location>
        <begin position="64"/>
        <end position="88"/>
    </location>
</feature>
<dbReference type="InterPro" id="IPR036259">
    <property type="entry name" value="MFS_trans_sf"/>
</dbReference>
<evidence type="ECO:0000256" key="4">
    <source>
        <dbReference type="ARBA" id="ARBA00022989"/>
    </source>
</evidence>
<feature type="transmembrane region" description="Helical" evidence="7">
    <location>
        <begin position="154"/>
        <end position="180"/>
    </location>
</feature>
<keyword evidence="5 7" id="KW-0472">Membrane</keyword>
<name>A0A3P5X7S6_9MICC</name>
<proteinExistence type="predicted"/>
<dbReference type="OrthoDB" id="9814237at2"/>
<dbReference type="EMBL" id="UXAU01000024">
    <property type="protein sequence ID" value="VDC26326.1"/>
    <property type="molecule type" value="Genomic_DNA"/>
</dbReference>
<evidence type="ECO:0000256" key="5">
    <source>
        <dbReference type="ARBA" id="ARBA00023136"/>
    </source>
</evidence>
<feature type="transmembrane region" description="Helical" evidence="7">
    <location>
        <begin position="316"/>
        <end position="341"/>
    </location>
</feature>
<dbReference type="InterPro" id="IPR020846">
    <property type="entry name" value="MFS_dom"/>
</dbReference>
<dbReference type="InterPro" id="IPR011701">
    <property type="entry name" value="MFS"/>
</dbReference>
<gene>
    <name evidence="9" type="primary">pbuE_1</name>
    <name evidence="9" type="ORF">PSET11_01743</name>
</gene>
<dbReference type="RefSeq" id="WP_124091681.1">
    <property type="nucleotide sequence ID" value="NZ_CBCRYA010000018.1"/>
</dbReference>
<accession>A0A3P5X7S6</accession>
<evidence type="ECO:0000256" key="6">
    <source>
        <dbReference type="SAM" id="MobiDB-lite"/>
    </source>
</evidence>
<evidence type="ECO:0000259" key="8">
    <source>
        <dbReference type="PROSITE" id="PS50850"/>
    </source>
</evidence>
<feature type="transmembrane region" description="Helical" evidence="7">
    <location>
        <begin position="95"/>
        <end position="115"/>
    </location>
</feature>
<dbReference type="InterPro" id="IPR050189">
    <property type="entry name" value="MFS_Efflux_Transporters"/>
</dbReference>
<feature type="transmembrane region" description="Helical" evidence="7">
    <location>
        <begin position="292"/>
        <end position="310"/>
    </location>
</feature>
<dbReference type="PANTHER" id="PTHR43124:SF3">
    <property type="entry name" value="CHLORAMPHENICOL EFFLUX PUMP RV0191"/>
    <property type="match status" value="1"/>
</dbReference>
<dbReference type="Proteomes" id="UP000280861">
    <property type="component" value="Unassembled WGS sequence"/>
</dbReference>
<evidence type="ECO:0000256" key="3">
    <source>
        <dbReference type="ARBA" id="ARBA00022692"/>
    </source>
</evidence>
<feature type="transmembrane region" description="Helical" evidence="7">
    <location>
        <begin position="226"/>
        <end position="249"/>
    </location>
</feature>
<dbReference type="CDD" id="cd17324">
    <property type="entry name" value="MFS_NepI_like"/>
    <property type="match status" value="1"/>
</dbReference>
<feature type="transmembrane region" description="Helical" evidence="7">
    <location>
        <begin position="121"/>
        <end position="142"/>
    </location>
</feature>
<keyword evidence="4 7" id="KW-1133">Transmembrane helix</keyword>
<feature type="transmembrane region" description="Helical" evidence="7">
    <location>
        <begin position="353"/>
        <end position="378"/>
    </location>
</feature>
<feature type="compositionally biased region" description="Polar residues" evidence="6">
    <location>
        <begin position="1"/>
        <end position="12"/>
    </location>
</feature>